<dbReference type="Gene3D" id="3.40.50.2000">
    <property type="entry name" value="Glycogen Phosphorylase B"/>
    <property type="match status" value="2"/>
</dbReference>
<dbReference type="RefSeq" id="WP_248359837.1">
    <property type="nucleotide sequence ID" value="NZ_AP025591.1"/>
</dbReference>
<sequence>MRAAFFSDHRFGRDASGRHYTNGNLPYSVLARYLRAFDRLVVVGRVQPAGPSTPTLASGDGIELECVDAGSWLLFGPTVIKHVRRVMARVDAAIVRLPSSVGLVACREAMRTGKPWMAEVVGSAWDALWHHGSWRGRAAAWPLDRLNRHHIAKAPFALYVSREFLQQRYPSRGETIACSDVQIEPPRPEVLERRLARLGTLDARVPALGIVGSLDVSYKGHATALRALALLHAQGRAATLRCLGGGDPARWRRAATALGVAGSVEFPGTLPAGAPVQRWMDGLDLYLAPSLQEGLPRALVEAMSRGLPAVGARVGGIPELLDDEWIHPPRDHHGLARRVARLLEEPLRRADAARRNFAAARAYAPDVLDARRTAFLERFAAFARQRGPVPRRPSSRTSVTEPRTQQ</sequence>
<protein>
    <recommendedName>
        <fullName evidence="4">Glycosyl transferase group 1</fullName>
    </recommendedName>
</protein>
<gene>
    <name evidence="2" type="ORF">AMOR_12970</name>
</gene>
<dbReference type="PANTHER" id="PTHR12526">
    <property type="entry name" value="GLYCOSYLTRANSFERASE"/>
    <property type="match status" value="1"/>
</dbReference>
<evidence type="ECO:0008006" key="4">
    <source>
        <dbReference type="Google" id="ProtNLM"/>
    </source>
</evidence>
<dbReference type="CDD" id="cd03801">
    <property type="entry name" value="GT4_PimA-like"/>
    <property type="match status" value="1"/>
</dbReference>
<name>A0ABM7WS35_9BACT</name>
<accession>A0ABM7WS35</accession>
<organism evidence="2 3">
    <name type="scientific">Anaeromyxobacter oryzae</name>
    <dbReference type="NCBI Taxonomy" id="2918170"/>
    <lineage>
        <taxon>Bacteria</taxon>
        <taxon>Pseudomonadati</taxon>
        <taxon>Myxococcota</taxon>
        <taxon>Myxococcia</taxon>
        <taxon>Myxococcales</taxon>
        <taxon>Cystobacterineae</taxon>
        <taxon>Anaeromyxobacteraceae</taxon>
        <taxon>Anaeromyxobacter</taxon>
    </lineage>
</organism>
<dbReference type="EMBL" id="AP025591">
    <property type="protein sequence ID" value="BDG02301.1"/>
    <property type="molecule type" value="Genomic_DNA"/>
</dbReference>
<evidence type="ECO:0000313" key="2">
    <source>
        <dbReference type="EMBL" id="BDG02301.1"/>
    </source>
</evidence>
<reference evidence="3" key="1">
    <citation type="journal article" date="2022" name="Int. J. Syst. Evol. Microbiol.">
        <title>Anaeromyxobacter oryzae sp. nov., Anaeromyxobacter diazotrophicus sp. nov. and Anaeromyxobacter paludicola sp. nov., isolated from paddy soils.</title>
        <authorList>
            <person name="Itoh H."/>
            <person name="Xu Z."/>
            <person name="Mise K."/>
            <person name="Masuda Y."/>
            <person name="Ushijima N."/>
            <person name="Hayakawa C."/>
            <person name="Shiratori Y."/>
            <person name="Senoo K."/>
        </authorList>
    </citation>
    <scope>NUCLEOTIDE SEQUENCE [LARGE SCALE GENOMIC DNA]</scope>
    <source>
        <strain evidence="3">Red232</strain>
    </source>
</reference>
<keyword evidence="3" id="KW-1185">Reference proteome</keyword>
<feature type="compositionally biased region" description="Polar residues" evidence="1">
    <location>
        <begin position="395"/>
        <end position="406"/>
    </location>
</feature>
<feature type="region of interest" description="Disordered" evidence="1">
    <location>
        <begin position="386"/>
        <end position="406"/>
    </location>
</feature>
<dbReference type="SUPFAM" id="SSF53756">
    <property type="entry name" value="UDP-Glycosyltransferase/glycogen phosphorylase"/>
    <property type="match status" value="1"/>
</dbReference>
<dbReference type="Pfam" id="PF13692">
    <property type="entry name" value="Glyco_trans_1_4"/>
    <property type="match status" value="1"/>
</dbReference>
<dbReference type="Proteomes" id="UP001162891">
    <property type="component" value="Chromosome"/>
</dbReference>
<evidence type="ECO:0000256" key="1">
    <source>
        <dbReference type="SAM" id="MobiDB-lite"/>
    </source>
</evidence>
<evidence type="ECO:0000313" key="3">
    <source>
        <dbReference type="Proteomes" id="UP001162891"/>
    </source>
</evidence>
<proteinExistence type="predicted"/>